<dbReference type="InterPro" id="IPR036097">
    <property type="entry name" value="HisK_dim/P_sf"/>
</dbReference>
<feature type="domain" description="Histidine kinase" evidence="8">
    <location>
        <begin position="288"/>
        <end position="504"/>
    </location>
</feature>
<dbReference type="InterPro" id="IPR004358">
    <property type="entry name" value="Sig_transdc_His_kin-like_C"/>
</dbReference>
<dbReference type="OrthoDB" id="9813151at2"/>
<dbReference type="AlphaFoldDB" id="A0A4R7CSL4"/>
<dbReference type="SUPFAM" id="SSF55874">
    <property type="entry name" value="ATPase domain of HSP90 chaperone/DNA topoisomerase II/histidine kinase"/>
    <property type="match status" value="1"/>
</dbReference>
<dbReference type="SMART" id="SM00387">
    <property type="entry name" value="HATPase_c"/>
    <property type="match status" value="1"/>
</dbReference>
<dbReference type="GO" id="GO:0016036">
    <property type="term" value="P:cellular response to phosphate starvation"/>
    <property type="evidence" value="ECO:0007669"/>
    <property type="project" value="TreeGrafter"/>
</dbReference>
<dbReference type="Gene3D" id="3.30.565.10">
    <property type="entry name" value="Histidine kinase-like ATPase, C-terminal domain"/>
    <property type="match status" value="1"/>
</dbReference>
<dbReference type="Pfam" id="PF02518">
    <property type="entry name" value="HATPase_c"/>
    <property type="match status" value="1"/>
</dbReference>
<comment type="caution">
    <text evidence="10">The sequence shown here is derived from an EMBL/GenBank/DDBJ whole genome shotgun (WGS) entry which is preliminary data.</text>
</comment>
<evidence type="ECO:0000256" key="2">
    <source>
        <dbReference type="ARBA" id="ARBA00012438"/>
    </source>
</evidence>
<dbReference type="Gene3D" id="2.10.70.100">
    <property type="match status" value="1"/>
</dbReference>
<dbReference type="InterPro" id="IPR003661">
    <property type="entry name" value="HisK_dim/P_dom"/>
</dbReference>
<gene>
    <name evidence="10" type="ORF">B0I21_11518</name>
</gene>
<dbReference type="PRINTS" id="PR00344">
    <property type="entry name" value="BCTRLSENSOR"/>
</dbReference>
<feature type="domain" description="PAC" evidence="9">
    <location>
        <begin position="231"/>
        <end position="284"/>
    </location>
</feature>
<evidence type="ECO:0000256" key="3">
    <source>
        <dbReference type="ARBA" id="ARBA00022553"/>
    </source>
</evidence>
<dbReference type="SMART" id="SM00388">
    <property type="entry name" value="HisKA"/>
    <property type="match status" value="1"/>
</dbReference>
<keyword evidence="11" id="KW-1185">Reference proteome</keyword>
<proteinExistence type="predicted"/>
<evidence type="ECO:0000256" key="7">
    <source>
        <dbReference type="ARBA" id="ARBA00023136"/>
    </source>
</evidence>
<keyword evidence="4" id="KW-0808">Transferase</keyword>
<dbReference type="Proteomes" id="UP000294752">
    <property type="component" value="Unassembled WGS sequence"/>
</dbReference>
<protein>
    <recommendedName>
        <fullName evidence="2">histidine kinase</fullName>
        <ecNumber evidence="2">2.7.13.3</ecNumber>
    </recommendedName>
</protein>
<dbReference type="PANTHER" id="PTHR45453">
    <property type="entry name" value="PHOSPHATE REGULON SENSOR PROTEIN PHOR"/>
    <property type="match status" value="1"/>
</dbReference>
<dbReference type="PROSITE" id="PS50113">
    <property type="entry name" value="PAC"/>
    <property type="match status" value="1"/>
</dbReference>
<dbReference type="PROSITE" id="PS50109">
    <property type="entry name" value="HIS_KIN"/>
    <property type="match status" value="1"/>
</dbReference>
<dbReference type="RefSeq" id="WP_133642147.1">
    <property type="nucleotide sequence ID" value="NZ_SNZV01000015.1"/>
</dbReference>
<dbReference type="FunFam" id="3.30.565.10:FF:000006">
    <property type="entry name" value="Sensor histidine kinase WalK"/>
    <property type="match status" value="1"/>
</dbReference>
<keyword evidence="5 10" id="KW-0418">Kinase</keyword>
<dbReference type="InterPro" id="IPR050351">
    <property type="entry name" value="BphY/WalK/GraS-like"/>
</dbReference>
<evidence type="ECO:0000259" key="8">
    <source>
        <dbReference type="PROSITE" id="PS50109"/>
    </source>
</evidence>
<sequence>MQNPAAHNSFTQFEKDFEAITVVDADSLLVLFSNQKFATLLNKQVGSIVTQDCREVLGSFWQLTGELIDEVVIHHSIVNRIVNVRSNINNDLYTRVHVQYSFLPPEMEGAKWIKVSIALLPDCNDPSNFSKDVYEPIKELALSNALLTKLNIELIESQENLQSAFEAGNMGQCGINFINGEVTLSNRGRSFFGIPENIEVTWETLLQAVNKEYHEIVNNAFSDAISKGKSVDSTYSITHLISKETRWIRVKANVHLNPNGDPIKLFGLVMDITEEKNDEQRKNDFITMVSHELKTPLTVLQAYIQIIQRRLQDKTDKSVQELLAKSYVQMNRMSKLIAGFLNVSRLESGKLDMHVETFDFRMLIIEVVEEFNATVNSHHIHIGNLPNVAINADRYKIQQVINNLLSNAVKYSPLGSDVHIEAEVKDLELIVHVIDQGIGLSEEAITQVFDRFYRVESKATENVSGFGIGLYICKEIIERHGGKIWVESSLGAGTTFSFTLPLNISTL</sequence>
<dbReference type="InterPro" id="IPR005467">
    <property type="entry name" value="His_kinase_dom"/>
</dbReference>
<name>A0A4R7CSL4_9SPHI</name>
<evidence type="ECO:0000256" key="4">
    <source>
        <dbReference type="ARBA" id="ARBA00022679"/>
    </source>
</evidence>
<dbReference type="Gene3D" id="3.30.450.20">
    <property type="entry name" value="PAS domain"/>
    <property type="match status" value="1"/>
</dbReference>
<dbReference type="InterPro" id="IPR035965">
    <property type="entry name" value="PAS-like_dom_sf"/>
</dbReference>
<dbReference type="InterPro" id="IPR003594">
    <property type="entry name" value="HATPase_dom"/>
</dbReference>
<dbReference type="Gene3D" id="1.10.287.130">
    <property type="match status" value="1"/>
</dbReference>
<dbReference type="EC" id="2.7.13.3" evidence="2"/>
<dbReference type="Pfam" id="PF00512">
    <property type="entry name" value="HisKA"/>
    <property type="match status" value="1"/>
</dbReference>
<dbReference type="PANTHER" id="PTHR45453:SF1">
    <property type="entry name" value="PHOSPHATE REGULON SENSOR PROTEIN PHOR"/>
    <property type="match status" value="1"/>
</dbReference>
<dbReference type="GO" id="GO:0004721">
    <property type="term" value="F:phosphoprotein phosphatase activity"/>
    <property type="evidence" value="ECO:0007669"/>
    <property type="project" value="TreeGrafter"/>
</dbReference>
<dbReference type="FunFam" id="1.10.287.130:FF:000001">
    <property type="entry name" value="Two-component sensor histidine kinase"/>
    <property type="match status" value="1"/>
</dbReference>
<evidence type="ECO:0000313" key="10">
    <source>
        <dbReference type="EMBL" id="TDS06773.1"/>
    </source>
</evidence>
<dbReference type="InterPro" id="IPR013655">
    <property type="entry name" value="PAS_fold_3"/>
</dbReference>
<evidence type="ECO:0000256" key="1">
    <source>
        <dbReference type="ARBA" id="ARBA00000085"/>
    </source>
</evidence>
<evidence type="ECO:0000313" key="11">
    <source>
        <dbReference type="Proteomes" id="UP000294752"/>
    </source>
</evidence>
<evidence type="ECO:0000259" key="9">
    <source>
        <dbReference type="PROSITE" id="PS50113"/>
    </source>
</evidence>
<reference evidence="10 11" key="1">
    <citation type="submission" date="2019-03" db="EMBL/GenBank/DDBJ databases">
        <title>Genomic Encyclopedia of Type Strains, Phase III (KMG-III): the genomes of soil and plant-associated and newly described type strains.</title>
        <authorList>
            <person name="Whitman W."/>
        </authorList>
    </citation>
    <scope>NUCLEOTIDE SEQUENCE [LARGE SCALE GENOMIC DNA]</scope>
    <source>
        <strain evidence="10 11">CGMCC 1.12801</strain>
    </source>
</reference>
<comment type="catalytic activity">
    <reaction evidence="1">
        <text>ATP + protein L-histidine = ADP + protein N-phospho-L-histidine.</text>
        <dbReference type="EC" id="2.7.13.3"/>
    </reaction>
</comment>
<evidence type="ECO:0000256" key="6">
    <source>
        <dbReference type="ARBA" id="ARBA00023012"/>
    </source>
</evidence>
<keyword evidence="7" id="KW-0472">Membrane</keyword>
<dbReference type="EMBL" id="SNZV01000015">
    <property type="protein sequence ID" value="TDS06773.1"/>
    <property type="molecule type" value="Genomic_DNA"/>
</dbReference>
<keyword evidence="3" id="KW-0597">Phosphoprotein</keyword>
<dbReference type="Pfam" id="PF08447">
    <property type="entry name" value="PAS_3"/>
    <property type="match status" value="1"/>
</dbReference>
<dbReference type="GO" id="GO:0000155">
    <property type="term" value="F:phosphorelay sensor kinase activity"/>
    <property type="evidence" value="ECO:0007669"/>
    <property type="project" value="InterPro"/>
</dbReference>
<evidence type="ECO:0000256" key="5">
    <source>
        <dbReference type="ARBA" id="ARBA00022777"/>
    </source>
</evidence>
<organism evidence="10 11">
    <name type="scientific">Sphingobacterium paludis</name>
    <dbReference type="NCBI Taxonomy" id="1476465"/>
    <lineage>
        <taxon>Bacteria</taxon>
        <taxon>Pseudomonadati</taxon>
        <taxon>Bacteroidota</taxon>
        <taxon>Sphingobacteriia</taxon>
        <taxon>Sphingobacteriales</taxon>
        <taxon>Sphingobacteriaceae</taxon>
        <taxon>Sphingobacterium</taxon>
    </lineage>
</organism>
<dbReference type="SUPFAM" id="SSF55785">
    <property type="entry name" value="PYP-like sensor domain (PAS domain)"/>
    <property type="match status" value="1"/>
</dbReference>
<dbReference type="GO" id="GO:0005886">
    <property type="term" value="C:plasma membrane"/>
    <property type="evidence" value="ECO:0007669"/>
    <property type="project" value="TreeGrafter"/>
</dbReference>
<accession>A0A4R7CSL4</accession>
<dbReference type="InterPro" id="IPR036890">
    <property type="entry name" value="HATPase_C_sf"/>
</dbReference>
<keyword evidence="6" id="KW-0902">Two-component regulatory system</keyword>
<dbReference type="InterPro" id="IPR000700">
    <property type="entry name" value="PAS-assoc_C"/>
</dbReference>
<dbReference type="SUPFAM" id="SSF47384">
    <property type="entry name" value="Homodimeric domain of signal transducing histidine kinase"/>
    <property type="match status" value="1"/>
</dbReference>
<dbReference type="CDD" id="cd00082">
    <property type="entry name" value="HisKA"/>
    <property type="match status" value="1"/>
</dbReference>